<protein>
    <submittedName>
        <fullName evidence="1">Uncharacterized protein</fullName>
    </submittedName>
</protein>
<feature type="non-terminal residue" evidence="1">
    <location>
        <position position="1"/>
    </location>
</feature>
<dbReference type="AlphaFoldDB" id="A0A0B6YNG5"/>
<dbReference type="EMBL" id="HACG01010919">
    <property type="protein sequence ID" value="CEK57784.1"/>
    <property type="molecule type" value="Transcribed_RNA"/>
</dbReference>
<accession>A0A0B6YNG5</accession>
<evidence type="ECO:0000313" key="1">
    <source>
        <dbReference type="EMBL" id="CEK57784.1"/>
    </source>
</evidence>
<reference evidence="1" key="1">
    <citation type="submission" date="2014-12" db="EMBL/GenBank/DDBJ databases">
        <title>Insight into the proteome of Arion vulgaris.</title>
        <authorList>
            <person name="Aradska J."/>
            <person name="Bulat T."/>
            <person name="Smidak R."/>
            <person name="Sarate P."/>
            <person name="Gangsoo J."/>
            <person name="Sialana F."/>
            <person name="Bilban M."/>
            <person name="Lubec G."/>
        </authorList>
    </citation>
    <scope>NUCLEOTIDE SEQUENCE</scope>
    <source>
        <tissue evidence="1">Skin</tissue>
    </source>
</reference>
<sequence>VDGSETWERLISDAFHDKDGFGKMIAATTPGRILKRDVDTLFYCYGLSTEYSNKILLSRLRTEAPHV</sequence>
<name>A0A0B6YNG5_9EUPU</name>
<proteinExistence type="predicted"/>
<organism evidence="1">
    <name type="scientific">Arion vulgaris</name>
    <dbReference type="NCBI Taxonomy" id="1028688"/>
    <lineage>
        <taxon>Eukaryota</taxon>
        <taxon>Metazoa</taxon>
        <taxon>Spiralia</taxon>
        <taxon>Lophotrochozoa</taxon>
        <taxon>Mollusca</taxon>
        <taxon>Gastropoda</taxon>
        <taxon>Heterobranchia</taxon>
        <taxon>Euthyneura</taxon>
        <taxon>Panpulmonata</taxon>
        <taxon>Eupulmonata</taxon>
        <taxon>Stylommatophora</taxon>
        <taxon>Helicina</taxon>
        <taxon>Arionoidea</taxon>
        <taxon>Arionidae</taxon>
        <taxon>Arion</taxon>
    </lineage>
</organism>
<gene>
    <name evidence="1" type="primary">ORF31058</name>
</gene>
<feature type="non-terminal residue" evidence="1">
    <location>
        <position position="67"/>
    </location>
</feature>